<accession>A0A078GIR1</accession>
<keyword evidence="2" id="KW-1185">Reference proteome</keyword>
<dbReference type="Gramene" id="CDY25154">
    <property type="protein sequence ID" value="CDY25154"/>
    <property type="gene ID" value="GSBRNA2T00029067001"/>
</dbReference>
<dbReference type="PANTHER" id="PTHR45023">
    <property type="match status" value="1"/>
</dbReference>
<gene>
    <name evidence="1" type="primary">BnaC07g03530D</name>
    <name evidence="1" type="ORF">GSBRNA2T00029067001</name>
</gene>
<proteinExistence type="predicted"/>
<dbReference type="PANTHER" id="PTHR45023:SF4">
    <property type="entry name" value="GLYCINE-RICH PROTEIN-RELATED"/>
    <property type="match status" value="1"/>
</dbReference>
<dbReference type="EMBL" id="LK032169">
    <property type="protein sequence ID" value="CDY25154.1"/>
    <property type="molecule type" value="Genomic_DNA"/>
</dbReference>
<sequence>MLTRFFTLQYTCPSLKEFCGFLYLSLDGSVQRFFTSPLSQLLSSTTPPFSLWLSSTMKSLYLCGSLSTMNHSAFLSVALLDDEKLLSLSRWLSSAKNHSTSLSVKLCTEDSNFAEDTPAERRERRKWTPIDDVVLNSLWLNTSKDPVPTLRQIRRLQAVNIESQVAQVLWSCEAATREKSSGQNKNDVLKLAHEIFFNNHKKKFNFEHAWKELRNDQKWCDLSASKTDGSAKRRKFEDGAQS</sequence>
<dbReference type="AlphaFoldDB" id="A0A078GIR1"/>
<dbReference type="PaxDb" id="3708-A0A078GIR1"/>
<dbReference type="Proteomes" id="UP000028999">
    <property type="component" value="Unassembled WGS sequence"/>
</dbReference>
<name>A0A078GIR1_BRANA</name>
<evidence type="ECO:0000313" key="1">
    <source>
        <dbReference type="EMBL" id="CDY25154.1"/>
    </source>
</evidence>
<organism evidence="1 2">
    <name type="scientific">Brassica napus</name>
    <name type="common">Rape</name>
    <dbReference type="NCBI Taxonomy" id="3708"/>
    <lineage>
        <taxon>Eukaryota</taxon>
        <taxon>Viridiplantae</taxon>
        <taxon>Streptophyta</taxon>
        <taxon>Embryophyta</taxon>
        <taxon>Tracheophyta</taxon>
        <taxon>Spermatophyta</taxon>
        <taxon>Magnoliopsida</taxon>
        <taxon>eudicotyledons</taxon>
        <taxon>Gunneridae</taxon>
        <taxon>Pentapetalae</taxon>
        <taxon>rosids</taxon>
        <taxon>malvids</taxon>
        <taxon>Brassicales</taxon>
        <taxon>Brassicaceae</taxon>
        <taxon>Brassiceae</taxon>
        <taxon>Brassica</taxon>
    </lineage>
</organism>
<evidence type="ECO:0000313" key="2">
    <source>
        <dbReference type="Proteomes" id="UP000028999"/>
    </source>
</evidence>
<protein>
    <submittedName>
        <fullName evidence="1">BnaC07g03530D protein</fullName>
    </submittedName>
</protein>
<reference evidence="1 2" key="1">
    <citation type="journal article" date="2014" name="Science">
        <title>Plant genetics. Early allopolyploid evolution in the post-Neolithic Brassica napus oilseed genome.</title>
        <authorList>
            <person name="Chalhoub B."/>
            <person name="Denoeud F."/>
            <person name="Liu S."/>
            <person name="Parkin I.A."/>
            <person name="Tang H."/>
            <person name="Wang X."/>
            <person name="Chiquet J."/>
            <person name="Belcram H."/>
            <person name="Tong C."/>
            <person name="Samans B."/>
            <person name="Correa M."/>
            <person name="Da Silva C."/>
            <person name="Just J."/>
            <person name="Falentin C."/>
            <person name="Koh C.S."/>
            <person name="Le Clainche I."/>
            <person name="Bernard M."/>
            <person name="Bento P."/>
            <person name="Noel B."/>
            <person name="Labadie K."/>
            <person name="Alberti A."/>
            <person name="Charles M."/>
            <person name="Arnaud D."/>
            <person name="Guo H."/>
            <person name="Daviaud C."/>
            <person name="Alamery S."/>
            <person name="Jabbari K."/>
            <person name="Zhao M."/>
            <person name="Edger P.P."/>
            <person name="Chelaifa H."/>
            <person name="Tack D."/>
            <person name="Lassalle G."/>
            <person name="Mestiri I."/>
            <person name="Schnel N."/>
            <person name="Le Paslier M.C."/>
            <person name="Fan G."/>
            <person name="Renault V."/>
            <person name="Bayer P.E."/>
            <person name="Golicz A.A."/>
            <person name="Manoli S."/>
            <person name="Lee T.H."/>
            <person name="Thi V.H."/>
            <person name="Chalabi S."/>
            <person name="Hu Q."/>
            <person name="Fan C."/>
            <person name="Tollenaere R."/>
            <person name="Lu Y."/>
            <person name="Battail C."/>
            <person name="Shen J."/>
            <person name="Sidebottom C.H."/>
            <person name="Wang X."/>
            <person name="Canaguier A."/>
            <person name="Chauveau A."/>
            <person name="Berard A."/>
            <person name="Deniot G."/>
            <person name="Guan M."/>
            <person name="Liu Z."/>
            <person name="Sun F."/>
            <person name="Lim Y.P."/>
            <person name="Lyons E."/>
            <person name="Town C.D."/>
            <person name="Bancroft I."/>
            <person name="Wang X."/>
            <person name="Meng J."/>
            <person name="Ma J."/>
            <person name="Pires J.C."/>
            <person name="King G.J."/>
            <person name="Brunel D."/>
            <person name="Delourme R."/>
            <person name="Renard M."/>
            <person name="Aury J.M."/>
            <person name="Adams K.L."/>
            <person name="Batley J."/>
            <person name="Snowdon R.J."/>
            <person name="Tost J."/>
            <person name="Edwards D."/>
            <person name="Zhou Y."/>
            <person name="Hua W."/>
            <person name="Sharpe A.G."/>
            <person name="Paterson A.H."/>
            <person name="Guan C."/>
            <person name="Wincker P."/>
        </authorList>
    </citation>
    <scope>NUCLEOTIDE SEQUENCE [LARGE SCALE GENOMIC DNA]</scope>
    <source>
        <strain evidence="2">cv. Darmor-bzh</strain>
    </source>
</reference>
<dbReference type="OMA" id="WSCEAAT"/>